<keyword evidence="4" id="KW-0121">Carboxypeptidase</keyword>
<dbReference type="Gene3D" id="3.40.710.10">
    <property type="entry name" value="DD-peptidase/beta-lactamase superfamily"/>
    <property type="match status" value="1"/>
</dbReference>
<sequence length="495" mass="53229">MIRRLLLPTLLAGLLAAAGAAHAILPEPIRQMLQAANIPQDAVGVVVLRGPRTLLWHGGERSMQPASTMKLLTTMAALEQLGPVFRGRTELRSEAELVKGVLHGDLYLRGGADSDLNEDALYHMLQALRNQGIRKIKGDIVLDRQLFQPARLDAELPAFDEYPYAYYNVVPDALLVNTNLLKLDMESSGNRMKLVLMPALDKVSVASELKLIDAPCADWEAGWKAPEVERRGGKLKVVLRGTFPKDCSKSTSINVLDRHDYLERLLRTTWGRLGGSLGGEVREAGADQATPAGARLLSAHQSRTLAEVLRDTNKQSDNTLAHTLFLSLGSLEADAALGSKPLPPEPSGQTTAARANLAVRNWMSERGIDQQGLVLENGSGLSRVERIRPAQLAAVLQAAQRSLWAPEFAASLPIAALDGTMRKRLKDSPAALRARLKTGSLSGVAALAGFVPDAANQQCVVVAMINDAHAANGAGRAVLDALVDWVARSDANTLP</sequence>
<dbReference type="PANTHER" id="PTHR30023:SF0">
    <property type="entry name" value="PENICILLIN-SENSITIVE CARBOXYPEPTIDASE A"/>
    <property type="match status" value="1"/>
</dbReference>
<keyword evidence="2" id="KW-0378">Hydrolase</keyword>
<name>A0A1I4Q6J1_9BURK</name>
<dbReference type="NCBIfam" id="TIGR00666">
    <property type="entry name" value="PBP4"/>
    <property type="match status" value="1"/>
</dbReference>
<dbReference type="EMBL" id="FOTW01000018">
    <property type="protein sequence ID" value="SFM35275.1"/>
    <property type="molecule type" value="Genomic_DNA"/>
</dbReference>
<feature type="signal peptide" evidence="3">
    <location>
        <begin position="1"/>
        <end position="23"/>
    </location>
</feature>
<dbReference type="STRING" id="758825.SAMN02982985_03762"/>
<feature type="chain" id="PRO_5011578449" evidence="3">
    <location>
        <begin position="24"/>
        <end position="495"/>
    </location>
</feature>
<evidence type="ECO:0000313" key="4">
    <source>
        <dbReference type="EMBL" id="SFM35275.1"/>
    </source>
</evidence>
<dbReference type="InterPro" id="IPR012338">
    <property type="entry name" value="Beta-lactam/transpept-like"/>
</dbReference>
<dbReference type="AlphaFoldDB" id="A0A1I4Q6J1"/>
<dbReference type="Pfam" id="PF02113">
    <property type="entry name" value="Peptidase_S13"/>
    <property type="match status" value="1"/>
</dbReference>
<dbReference type="GO" id="GO:0000270">
    <property type="term" value="P:peptidoglycan metabolic process"/>
    <property type="evidence" value="ECO:0007669"/>
    <property type="project" value="TreeGrafter"/>
</dbReference>
<accession>A0A1I4Q6J1</accession>
<dbReference type="GO" id="GO:0006508">
    <property type="term" value="P:proteolysis"/>
    <property type="evidence" value="ECO:0007669"/>
    <property type="project" value="InterPro"/>
</dbReference>
<keyword evidence="4" id="KW-0645">Protease</keyword>
<dbReference type="PANTHER" id="PTHR30023">
    <property type="entry name" value="D-ALANYL-D-ALANINE CARBOXYPEPTIDASE"/>
    <property type="match status" value="1"/>
</dbReference>
<gene>
    <name evidence="4" type="ORF">SAMN02982985_03762</name>
</gene>
<keyword evidence="3" id="KW-0732">Signal</keyword>
<comment type="similarity">
    <text evidence="1">Belongs to the peptidase S13 family.</text>
</comment>
<dbReference type="RefSeq" id="WP_093389245.1">
    <property type="nucleotide sequence ID" value="NZ_FOTW01000018.1"/>
</dbReference>
<evidence type="ECO:0000256" key="2">
    <source>
        <dbReference type="ARBA" id="ARBA00022801"/>
    </source>
</evidence>
<dbReference type="GO" id="GO:0004185">
    <property type="term" value="F:serine-type carboxypeptidase activity"/>
    <property type="evidence" value="ECO:0007669"/>
    <property type="project" value="InterPro"/>
</dbReference>
<organism evidence="4 5">
    <name type="scientific">Rugamonas rubra</name>
    <dbReference type="NCBI Taxonomy" id="758825"/>
    <lineage>
        <taxon>Bacteria</taxon>
        <taxon>Pseudomonadati</taxon>
        <taxon>Pseudomonadota</taxon>
        <taxon>Betaproteobacteria</taxon>
        <taxon>Burkholderiales</taxon>
        <taxon>Oxalobacteraceae</taxon>
        <taxon>Telluria group</taxon>
        <taxon>Rugamonas</taxon>
    </lineage>
</organism>
<dbReference type="InterPro" id="IPR000667">
    <property type="entry name" value="Peptidase_S13"/>
</dbReference>
<dbReference type="Proteomes" id="UP000199470">
    <property type="component" value="Unassembled WGS sequence"/>
</dbReference>
<keyword evidence="5" id="KW-1185">Reference proteome</keyword>
<dbReference type="OrthoDB" id="9802627at2"/>
<dbReference type="PRINTS" id="PR00922">
    <property type="entry name" value="DADACBPTASE3"/>
</dbReference>
<dbReference type="SUPFAM" id="SSF56601">
    <property type="entry name" value="beta-lactamase/transpeptidase-like"/>
    <property type="match status" value="1"/>
</dbReference>
<evidence type="ECO:0000256" key="3">
    <source>
        <dbReference type="SAM" id="SignalP"/>
    </source>
</evidence>
<reference evidence="4 5" key="1">
    <citation type="submission" date="2016-10" db="EMBL/GenBank/DDBJ databases">
        <authorList>
            <person name="de Groot N.N."/>
        </authorList>
    </citation>
    <scope>NUCLEOTIDE SEQUENCE [LARGE SCALE GENOMIC DNA]</scope>
    <source>
        <strain evidence="4 5">ATCC 43154</strain>
    </source>
</reference>
<protein>
    <submittedName>
        <fullName evidence="4">D-alanyl-D-alanine carboxypeptidase / D-alanyl-D-alanine-endopeptidase (Penicillin-binding protein 4)</fullName>
    </submittedName>
</protein>
<proteinExistence type="inferred from homology"/>
<evidence type="ECO:0000256" key="1">
    <source>
        <dbReference type="ARBA" id="ARBA00006096"/>
    </source>
</evidence>
<evidence type="ECO:0000313" key="5">
    <source>
        <dbReference type="Proteomes" id="UP000199470"/>
    </source>
</evidence>
<dbReference type="Gene3D" id="3.50.80.20">
    <property type="entry name" value="D-Ala-D-Ala carboxypeptidase C, peptidase S13"/>
    <property type="match status" value="1"/>
</dbReference>